<keyword evidence="2" id="KW-1185">Reference proteome</keyword>
<dbReference type="EMBL" id="BASM01000003">
    <property type="protein sequence ID" value="GAD25296.1"/>
    <property type="molecule type" value="Genomic_DNA"/>
</dbReference>
<dbReference type="Proteomes" id="UP000018209">
    <property type="component" value="Unassembled WGS sequence"/>
</dbReference>
<protein>
    <submittedName>
        <fullName evidence="1">Uncharacterized protein</fullName>
    </submittedName>
</protein>
<gene>
    <name evidence="1" type="ORF">NBRC3257_0295</name>
</gene>
<evidence type="ECO:0000313" key="2">
    <source>
        <dbReference type="Proteomes" id="UP000018209"/>
    </source>
</evidence>
<sequence>MTHASETHHAIAALFYKDNAAQHTAIIDLRPAMAHEMDRWFERAAP</sequence>
<dbReference type="RefSeq" id="WP_015074410.1">
    <property type="nucleotide sequence ID" value="NZ_BASM01000003.1"/>
</dbReference>
<name>A0ABQ0ISV3_GLUTH</name>
<organism evidence="1 2">
    <name type="scientific">Gluconobacter thailandicus NBRC 3257</name>
    <dbReference type="NCBI Taxonomy" id="1381097"/>
    <lineage>
        <taxon>Bacteria</taxon>
        <taxon>Pseudomonadati</taxon>
        <taxon>Pseudomonadota</taxon>
        <taxon>Alphaproteobacteria</taxon>
        <taxon>Acetobacterales</taxon>
        <taxon>Acetobacteraceae</taxon>
        <taxon>Gluconobacter</taxon>
    </lineage>
</organism>
<comment type="caution">
    <text evidence="1">The sequence shown here is derived from an EMBL/GenBank/DDBJ whole genome shotgun (WGS) entry which is preliminary data.</text>
</comment>
<reference evidence="1 2" key="1">
    <citation type="submission" date="2013-08" db="EMBL/GenBank/DDBJ databases">
        <title>Gluconobacter thailandicus NBRC 3257 whole genome sequence.</title>
        <authorList>
            <person name="Matsutani M."/>
            <person name="Yakushi T."/>
            <person name="Matsushita K."/>
        </authorList>
    </citation>
    <scope>NUCLEOTIDE SEQUENCE [LARGE SCALE GENOMIC DNA]</scope>
    <source>
        <strain evidence="1 2">NBRC 3257</strain>
    </source>
</reference>
<accession>A0ABQ0ISV3</accession>
<evidence type="ECO:0000313" key="1">
    <source>
        <dbReference type="EMBL" id="GAD25296.1"/>
    </source>
</evidence>
<proteinExistence type="predicted"/>